<accession>A0A4Y2Q0V9</accession>
<protein>
    <submittedName>
        <fullName evidence="1">Uncharacterized protein</fullName>
    </submittedName>
</protein>
<reference evidence="1 2" key="1">
    <citation type="journal article" date="2019" name="Sci. Rep.">
        <title>Orb-weaving spider Araneus ventricosus genome elucidates the spidroin gene catalogue.</title>
        <authorList>
            <person name="Kono N."/>
            <person name="Nakamura H."/>
            <person name="Ohtoshi R."/>
            <person name="Moran D.A.P."/>
            <person name="Shinohara A."/>
            <person name="Yoshida Y."/>
            <person name="Fujiwara M."/>
            <person name="Mori M."/>
            <person name="Tomita M."/>
            <person name="Arakawa K."/>
        </authorList>
    </citation>
    <scope>NUCLEOTIDE SEQUENCE [LARGE SCALE GENOMIC DNA]</scope>
</reference>
<gene>
    <name evidence="1" type="ORF">AVEN_192882_1</name>
</gene>
<organism evidence="1 2">
    <name type="scientific">Araneus ventricosus</name>
    <name type="common">Orbweaver spider</name>
    <name type="synonym">Epeira ventricosa</name>
    <dbReference type="NCBI Taxonomy" id="182803"/>
    <lineage>
        <taxon>Eukaryota</taxon>
        <taxon>Metazoa</taxon>
        <taxon>Ecdysozoa</taxon>
        <taxon>Arthropoda</taxon>
        <taxon>Chelicerata</taxon>
        <taxon>Arachnida</taxon>
        <taxon>Araneae</taxon>
        <taxon>Araneomorphae</taxon>
        <taxon>Entelegynae</taxon>
        <taxon>Araneoidea</taxon>
        <taxon>Araneidae</taxon>
        <taxon>Araneus</taxon>
    </lineage>
</organism>
<dbReference type="EMBL" id="BGPR01012588">
    <property type="protein sequence ID" value="GBN56773.1"/>
    <property type="molecule type" value="Genomic_DNA"/>
</dbReference>
<name>A0A4Y2Q0V9_ARAVE</name>
<sequence>MRMYDENWTVVVEKFGNPTSFFIHLERWVIKLKLGIHEKERLSHLSQQLVYIPLIVVEKLGKSFTYVPKFVLTQSSKTQNSSHPTPPPSYGGIRVSFLALTRGPNVGRSLFSCYPRIEVPNWNRRMEFWILSSLGFHHFQSICSKFHRDGIPGNEFSDQFAKLAITNGELMNHPLPYSYLKLQLKRILLESWNDCYTQYQSASGTRVRAYVPRVDEKMLVFNKYTLYFLAGHGSVPCYLSRFKILSSPYCECGAIGDPDHYVFEFRYTNEFHLGRPTENAKPLWPKHILSCKINRDKLISCFKISEAICDHLCSM</sequence>
<keyword evidence="2" id="KW-1185">Reference proteome</keyword>
<comment type="caution">
    <text evidence="1">The sequence shown here is derived from an EMBL/GenBank/DDBJ whole genome shotgun (WGS) entry which is preliminary data.</text>
</comment>
<dbReference type="Proteomes" id="UP000499080">
    <property type="component" value="Unassembled WGS sequence"/>
</dbReference>
<dbReference type="AlphaFoldDB" id="A0A4Y2Q0V9"/>
<evidence type="ECO:0000313" key="2">
    <source>
        <dbReference type="Proteomes" id="UP000499080"/>
    </source>
</evidence>
<proteinExistence type="predicted"/>
<dbReference type="OrthoDB" id="6779653at2759"/>
<evidence type="ECO:0000313" key="1">
    <source>
        <dbReference type="EMBL" id="GBN56773.1"/>
    </source>
</evidence>